<keyword evidence="4" id="KW-1185">Reference proteome</keyword>
<keyword evidence="3" id="KW-0808">Transferase</keyword>
<dbReference type="SUPFAM" id="SSF53335">
    <property type="entry name" value="S-adenosyl-L-methionine-dependent methyltransferases"/>
    <property type="match status" value="1"/>
</dbReference>
<dbReference type="AlphaFoldDB" id="A0A919QKC3"/>
<evidence type="ECO:0000313" key="3">
    <source>
        <dbReference type="EMBL" id="GIH27762.1"/>
    </source>
</evidence>
<dbReference type="RefSeq" id="WP_204044412.1">
    <property type="nucleotide sequence ID" value="NZ_BOOA01000063.1"/>
</dbReference>
<evidence type="ECO:0000259" key="1">
    <source>
        <dbReference type="Pfam" id="PF13649"/>
    </source>
</evidence>
<reference evidence="3" key="1">
    <citation type="submission" date="2021-01" db="EMBL/GenBank/DDBJ databases">
        <title>Whole genome shotgun sequence of Acrocarpospora phusangensis NBRC 108782.</title>
        <authorList>
            <person name="Komaki H."/>
            <person name="Tamura T."/>
        </authorList>
    </citation>
    <scope>NUCLEOTIDE SEQUENCE</scope>
    <source>
        <strain evidence="3">NBRC 108782</strain>
    </source>
</reference>
<sequence>MDLESFERLRTDEGRRALGAAVELVRAGVGAVGAASSMRKAYDAGLVGAALTQAGLRQRAVGKFGADAEVMFFTPQGLEQATRAEVAEHRARELVKRWGKGAAGGLSVVDVCAGVGGDLVALARAGCRVDAVDIDPLTVAVARANVEALGLSASVRVADAESVDPGAYDVLFADPARRSSSRRTFDPNAYSPAWPVLVEMISRARRACLKLAPGIPYEFIPEGSDVEWVSFRGEVKEAVLWVSSGESAPVVTGERFARRATLLPEGDDLMATGVQAAVGPVGRYLYEPDGAAVRAHLVGEVAETVEGWLIDPQIAYITSDKRGHSPWVAGYEVQEVMPFSLKRLRAALRERGVGVVTIKKRGSAVDVEKLRKDLRMAGGNSIVVILTRIGDRPVAILATEMPH</sequence>
<feature type="domain" description="THUMP-like" evidence="2">
    <location>
        <begin position="330"/>
        <end position="399"/>
    </location>
</feature>
<dbReference type="PANTHER" id="PTHR14741">
    <property type="entry name" value="S-ADENOSYLMETHIONINE-DEPENDENT METHYLTRANSFERASE RELATED"/>
    <property type="match status" value="1"/>
</dbReference>
<dbReference type="PANTHER" id="PTHR14741:SF32">
    <property type="entry name" value="TRIMETHYLGUANOSINE SYNTHASE"/>
    <property type="match status" value="1"/>
</dbReference>
<dbReference type="InterPro" id="IPR029063">
    <property type="entry name" value="SAM-dependent_MTases_sf"/>
</dbReference>
<dbReference type="GO" id="GO:0008168">
    <property type="term" value="F:methyltransferase activity"/>
    <property type="evidence" value="ECO:0007669"/>
    <property type="project" value="UniProtKB-KW"/>
</dbReference>
<dbReference type="Pfam" id="PF18096">
    <property type="entry name" value="Thump_like"/>
    <property type="match status" value="1"/>
</dbReference>
<dbReference type="Pfam" id="PF13649">
    <property type="entry name" value="Methyltransf_25"/>
    <property type="match status" value="1"/>
</dbReference>
<dbReference type="InterPro" id="IPR041497">
    <property type="entry name" value="Thump-like"/>
</dbReference>
<gene>
    <name evidence="3" type="ORF">Aph01nite_60720</name>
</gene>
<proteinExistence type="predicted"/>
<feature type="domain" description="Methyltransferase" evidence="1">
    <location>
        <begin position="108"/>
        <end position="173"/>
    </location>
</feature>
<protein>
    <submittedName>
        <fullName evidence="3">Methyltransferase</fullName>
    </submittedName>
</protein>
<evidence type="ECO:0000259" key="2">
    <source>
        <dbReference type="Pfam" id="PF18096"/>
    </source>
</evidence>
<dbReference type="Gene3D" id="3.40.50.150">
    <property type="entry name" value="Vaccinia Virus protein VP39"/>
    <property type="match status" value="1"/>
</dbReference>
<comment type="caution">
    <text evidence="3">The sequence shown here is derived from an EMBL/GenBank/DDBJ whole genome shotgun (WGS) entry which is preliminary data.</text>
</comment>
<dbReference type="CDD" id="cd02440">
    <property type="entry name" value="AdoMet_MTases"/>
    <property type="match status" value="1"/>
</dbReference>
<dbReference type="GO" id="GO:0032259">
    <property type="term" value="P:methylation"/>
    <property type="evidence" value="ECO:0007669"/>
    <property type="project" value="UniProtKB-KW"/>
</dbReference>
<dbReference type="Proteomes" id="UP000640052">
    <property type="component" value="Unassembled WGS sequence"/>
</dbReference>
<evidence type="ECO:0000313" key="4">
    <source>
        <dbReference type="Proteomes" id="UP000640052"/>
    </source>
</evidence>
<accession>A0A919QKC3</accession>
<name>A0A919QKC3_9ACTN</name>
<dbReference type="InterPro" id="IPR041698">
    <property type="entry name" value="Methyltransf_25"/>
</dbReference>
<dbReference type="EMBL" id="BOOA01000063">
    <property type="protein sequence ID" value="GIH27762.1"/>
    <property type="molecule type" value="Genomic_DNA"/>
</dbReference>
<organism evidence="3 4">
    <name type="scientific">Acrocarpospora phusangensis</name>
    <dbReference type="NCBI Taxonomy" id="1070424"/>
    <lineage>
        <taxon>Bacteria</taxon>
        <taxon>Bacillati</taxon>
        <taxon>Actinomycetota</taxon>
        <taxon>Actinomycetes</taxon>
        <taxon>Streptosporangiales</taxon>
        <taxon>Streptosporangiaceae</taxon>
        <taxon>Acrocarpospora</taxon>
    </lineage>
</organism>
<keyword evidence="3" id="KW-0489">Methyltransferase</keyword>